<keyword evidence="2" id="KW-1134">Transmembrane beta strand</keyword>
<name>A0A497URU5_9FLAO</name>
<keyword evidence="2" id="KW-0472">Membrane</keyword>
<evidence type="ECO:0000313" key="6">
    <source>
        <dbReference type="Proteomes" id="UP000275027"/>
    </source>
</evidence>
<comment type="subcellular location">
    <subcellularLocation>
        <location evidence="2">Cell membrane</location>
        <topology evidence="2">Lipid-anchor</topology>
    </subcellularLocation>
</comment>
<reference evidence="4 6" key="2">
    <citation type="submission" date="2018-10" db="EMBL/GenBank/DDBJ databases">
        <title>Genomic Encyclopedia of Archaeal and Bacterial Type Strains, Phase II (KMG-II): from individual species to whole genera.</title>
        <authorList>
            <person name="Goeker M."/>
        </authorList>
    </citation>
    <scope>NUCLEOTIDE SEQUENCE [LARGE SCALE GENOMIC DNA]</scope>
    <source>
        <strain evidence="4 6">DSM 21886</strain>
    </source>
</reference>
<dbReference type="Gene3D" id="2.20.200.10">
    <property type="entry name" value="Outer membrane efflux proteins (OEP)"/>
    <property type="match status" value="1"/>
</dbReference>
<accession>A0A497URU5</accession>
<comment type="similarity">
    <text evidence="1 2">Belongs to the outer membrane factor (OMF) (TC 1.B.17) family.</text>
</comment>
<gene>
    <name evidence="3" type="ORF">B0G92_2345</name>
    <name evidence="4" type="ORF">CLV50_1705</name>
</gene>
<dbReference type="PANTHER" id="PTHR30203">
    <property type="entry name" value="OUTER MEMBRANE CATION EFFLUX PROTEIN"/>
    <property type="match status" value="1"/>
</dbReference>
<dbReference type="Proteomes" id="UP000233767">
    <property type="component" value="Unassembled WGS sequence"/>
</dbReference>
<dbReference type="SUPFAM" id="SSF56954">
    <property type="entry name" value="Outer membrane efflux proteins (OEP)"/>
    <property type="match status" value="1"/>
</dbReference>
<dbReference type="EMBL" id="RCCB01000011">
    <property type="protein sequence ID" value="RLJ30296.1"/>
    <property type="molecule type" value="Genomic_DNA"/>
</dbReference>
<dbReference type="Pfam" id="PF02321">
    <property type="entry name" value="OEP"/>
    <property type="match status" value="2"/>
</dbReference>
<proteinExistence type="inferred from homology"/>
<dbReference type="InterPro" id="IPR010131">
    <property type="entry name" value="MdtP/NodT-like"/>
</dbReference>
<organism evidence="4 6">
    <name type="scientific">Flavobacterium lindanitolerans</name>
    <dbReference type="NCBI Taxonomy" id="428988"/>
    <lineage>
        <taxon>Bacteria</taxon>
        <taxon>Pseudomonadati</taxon>
        <taxon>Bacteroidota</taxon>
        <taxon>Flavobacteriia</taxon>
        <taxon>Flavobacteriales</taxon>
        <taxon>Flavobacteriaceae</taxon>
        <taxon>Flavobacterium</taxon>
    </lineage>
</organism>
<comment type="caution">
    <text evidence="4">The sequence shown here is derived from an EMBL/GenBank/DDBJ whole genome shotgun (WGS) entry which is preliminary data.</text>
</comment>
<evidence type="ECO:0000313" key="4">
    <source>
        <dbReference type="EMBL" id="RLJ30296.1"/>
    </source>
</evidence>
<evidence type="ECO:0000313" key="5">
    <source>
        <dbReference type="Proteomes" id="UP000233767"/>
    </source>
</evidence>
<dbReference type="Gene3D" id="1.20.1600.10">
    <property type="entry name" value="Outer membrane efflux proteins (OEP)"/>
    <property type="match status" value="1"/>
</dbReference>
<dbReference type="InterPro" id="IPR003423">
    <property type="entry name" value="OMP_efflux"/>
</dbReference>
<dbReference type="GO" id="GO:0015562">
    <property type="term" value="F:efflux transmembrane transporter activity"/>
    <property type="evidence" value="ECO:0007669"/>
    <property type="project" value="InterPro"/>
</dbReference>
<evidence type="ECO:0000256" key="1">
    <source>
        <dbReference type="ARBA" id="ARBA00007613"/>
    </source>
</evidence>
<dbReference type="RefSeq" id="WP_101472299.1">
    <property type="nucleotide sequence ID" value="NZ_CALHAS010000006.1"/>
</dbReference>
<dbReference type="GO" id="GO:0005886">
    <property type="term" value="C:plasma membrane"/>
    <property type="evidence" value="ECO:0007669"/>
    <property type="project" value="UniProtKB-SubCell"/>
</dbReference>
<evidence type="ECO:0000256" key="2">
    <source>
        <dbReference type="RuleBase" id="RU362097"/>
    </source>
</evidence>
<reference evidence="3 5" key="1">
    <citation type="submission" date="2017-12" db="EMBL/GenBank/DDBJ databases">
        <title>Genomic Encyclopedia of Type Strains, Phase III (KMG-III): the genomes of soil and plant-associated and newly described type strains.</title>
        <authorList>
            <person name="Whitman W."/>
        </authorList>
    </citation>
    <scope>NUCLEOTIDE SEQUENCE [LARGE SCALE GENOMIC DNA]</scope>
    <source>
        <strain evidence="3 5">IP-10</strain>
    </source>
</reference>
<dbReference type="PANTHER" id="PTHR30203:SF33">
    <property type="entry name" value="BLR4455 PROTEIN"/>
    <property type="match status" value="1"/>
</dbReference>
<protein>
    <submittedName>
        <fullName evidence="4">NodT family efflux transporter outer membrane factor (OMF) lipoprotein</fullName>
    </submittedName>
</protein>
<dbReference type="AlphaFoldDB" id="A0A497URU5"/>
<keyword evidence="5" id="KW-1185">Reference proteome</keyword>
<keyword evidence="2" id="KW-0812">Transmembrane</keyword>
<sequence length="471" mass="51321">MKRNINKYIAVLVLITTLTACKVSKDVETPKDALPENFRNVSSQDTTSIADQSWKEFFTEPSLQKLIDSAIVRNNDLLIAQKNIEAAQWQLTQSKWGNVPKLNFEATATSTRLSDNSLNGLSTSTFLKKKHIEDYNAALNLSWEADIWGKIRSRKKNALAEYLQSEEAKKALQTTIVANVSTGFYNLLMLDAQLEIARKNLALNDSTLFVINLQYESGQVTSLAKQQAEAQQSVAAQLIPELEQAIALQENALSIITGSFPGAKERKTTLGAIALKENVSAGIPSSLVSRRPDVKNAELALKAANAKVGIAKASLYPSLNITAAGGLTSFKSSNWFNTPASLFGTVAGSLAQPLLNGRSLKAQYEISKIEREKAVLSFRQSVLVAVGEVADALVKVEKLKEQQAIAANRVTTLQNAVKNADMLFKSGMATYLEVIVAQGNLLQSELELATLKRTSLEADVELYRSLGGGWK</sequence>
<dbReference type="PROSITE" id="PS51257">
    <property type="entry name" value="PROKAR_LIPOPROTEIN"/>
    <property type="match status" value="1"/>
</dbReference>
<keyword evidence="2 4" id="KW-0449">Lipoprotein</keyword>
<keyword evidence="2" id="KW-0564">Palmitate</keyword>
<dbReference type="NCBIfam" id="TIGR01845">
    <property type="entry name" value="outer_NodT"/>
    <property type="match status" value="1"/>
</dbReference>
<evidence type="ECO:0000313" key="3">
    <source>
        <dbReference type="EMBL" id="PKW21065.1"/>
    </source>
</evidence>
<dbReference type="Proteomes" id="UP000275027">
    <property type="component" value="Unassembled WGS sequence"/>
</dbReference>
<dbReference type="EMBL" id="PJND01000008">
    <property type="protein sequence ID" value="PKW21065.1"/>
    <property type="molecule type" value="Genomic_DNA"/>
</dbReference>